<dbReference type="STRING" id="1423813.FC26_GL000474"/>
<organism evidence="2 3">
    <name type="scientific">Paucilactobacillus vaccinostercus DSM 20634</name>
    <dbReference type="NCBI Taxonomy" id="1423813"/>
    <lineage>
        <taxon>Bacteria</taxon>
        <taxon>Bacillati</taxon>
        <taxon>Bacillota</taxon>
        <taxon>Bacilli</taxon>
        <taxon>Lactobacillales</taxon>
        <taxon>Lactobacillaceae</taxon>
        <taxon>Paucilactobacillus</taxon>
    </lineage>
</organism>
<reference evidence="2 3" key="1">
    <citation type="journal article" date="2015" name="Genome Announc.">
        <title>Expanding the biotechnology potential of lactobacilli through comparative genomics of 213 strains and associated genera.</title>
        <authorList>
            <person name="Sun Z."/>
            <person name="Harris H.M."/>
            <person name="McCann A."/>
            <person name="Guo C."/>
            <person name="Argimon S."/>
            <person name="Zhang W."/>
            <person name="Yang X."/>
            <person name="Jeffery I.B."/>
            <person name="Cooney J.C."/>
            <person name="Kagawa T.F."/>
            <person name="Liu W."/>
            <person name="Song Y."/>
            <person name="Salvetti E."/>
            <person name="Wrobel A."/>
            <person name="Rasinkangas P."/>
            <person name="Parkhill J."/>
            <person name="Rea M.C."/>
            <person name="O'Sullivan O."/>
            <person name="Ritari J."/>
            <person name="Douillard F.P."/>
            <person name="Paul Ross R."/>
            <person name="Yang R."/>
            <person name="Briner A.E."/>
            <person name="Felis G.E."/>
            <person name="de Vos W.M."/>
            <person name="Barrangou R."/>
            <person name="Klaenhammer T.R."/>
            <person name="Caufield P.W."/>
            <person name="Cui Y."/>
            <person name="Zhang H."/>
            <person name="O'Toole P.W."/>
        </authorList>
    </citation>
    <scope>NUCLEOTIDE SEQUENCE [LARGE SCALE GENOMIC DNA]</scope>
    <source>
        <strain evidence="2 3">DSM 20634</strain>
    </source>
</reference>
<name>A0A0R2A4B6_9LACO</name>
<dbReference type="GO" id="GO:0003677">
    <property type="term" value="F:DNA binding"/>
    <property type="evidence" value="ECO:0007669"/>
    <property type="project" value="InterPro"/>
</dbReference>
<dbReference type="AlphaFoldDB" id="A0A0R2A4B6"/>
<gene>
    <name evidence="2" type="ORF">FC26_GL000474</name>
</gene>
<comment type="caution">
    <text evidence="2">The sequence shown here is derived from an EMBL/GenBank/DDBJ whole genome shotgun (WGS) entry which is preliminary data.</text>
</comment>
<dbReference type="SUPFAM" id="SSF54171">
    <property type="entry name" value="DNA-binding domain"/>
    <property type="match status" value="1"/>
</dbReference>
<feature type="compositionally biased region" description="Polar residues" evidence="1">
    <location>
        <begin position="8"/>
        <end position="26"/>
    </location>
</feature>
<feature type="region of interest" description="Disordered" evidence="1">
    <location>
        <begin position="89"/>
        <end position="113"/>
    </location>
</feature>
<dbReference type="EMBL" id="AYYY01000063">
    <property type="protein sequence ID" value="KRM60388.1"/>
    <property type="molecule type" value="Genomic_DNA"/>
</dbReference>
<evidence type="ECO:0000256" key="1">
    <source>
        <dbReference type="SAM" id="MobiDB-lite"/>
    </source>
</evidence>
<dbReference type="Proteomes" id="UP000051733">
    <property type="component" value="Unassembled WGS sequence"/>
</dbReference>
<proteinExistence type="predicted"/>
<dbReference type="InterPro" id="IPR016177">
    <property type="entry name" value="DNA-bd_dom_sf"/>
</dbReference>
<evidence type="ECO:0000313" key="3">
    <source>
        <dbReference type="Proteomes" id="UP000051733"/>
    </source>
</evidence>
<dbReference type="PATRIC" id="fig|1423813.3.peg.483"/>
<evidence type="ECO:0000313" key="2">
    <source>
        <dbReference type="EMBL" id="KRM60388.1"/>
    </source>
</evidence>
<protein>
    <submittedName>
        <fullName evidence="2">Uncharacterized protein</fullName>
    </submittedName>
</protein>
<sequence>MRRDQSREVAQTNEQFQKNVGNSTHFFNEDGVPFASIRRSKRNKSGHVGVSYDKKTNRWVSRLMYDGHYVLLKTFETFDEAVEARENAEDRYLKNKPQSADTSASSPSSDSNH</sequence>
<feature type="region of interest" description="Disordered" evidence="1">
    <location>
        <begin position="1"/>
        <end position="28"/>
    </location>
</feature>
<keyword evidence="3" id="KW-1185">Reference proteome</keyword>
<feature type="compositionally biased region" description="Low complexity" evidence="1">
    <location>
        <begin position="99"/>
        <end position="113"/>
    </location>
</feature>
<accession>A0A0R2A4B6</accession>